<sequence>MKKYSCYILALLLFFVACNSGNSGATGSHNATESLINTAANIVPEEFRNGARLITANDCFTCHAVDSVVKGPAFKIIAQKYQHLDGVVSNLSRSIISGSKGIWGDEQMTAHPNLSNADAREMILYIFSLDSTHTYDTTGTRGSLKKQP</sequence>
<evidence type="ECO:0000259" key="8">
    <source>
        <dbReference type="PROSITE" id="PS51007"/>
    </source>
</evidence>
<evidence type="ECO:0000256" key="5">
    <source>
        <dbReference type="ARBA" id="ARBA00023004"/>
    </source>
</evidence>
<dbReference type="PROSITE" id="PS51007">
    <property type="entry name" value="CYTC"/>
    <property type="match status" value="1"/>
</dbReference>
<evidence type="ECO:0000256" key="3">
    <source>
        <dbReference type="ARBA" id="ARBA00022723"/>
    </source>
</evidence>
<dbReference type="GO" id="GO:0005506">
    <property type="term" value="F:iron ion binding"/>
    <property type="evidence" value="ECO:0007669"/>
    <property type="project" value="InterPro"/>
</dbReference>
<feature type="binding site" description="covalent" evidence="6">
    <location>
        <position position="63"/>
    </location>
    <ligand>
        <name>heme c</name>
        <dbReference type="ChEBI" id="CHEBI:61717"/>
    </ligand>
</feature>
<feature type="binding site" description="covalent" evidence="6">
    <location>
        <position position="108"/>
    </location>
    <ligand>
        <name>heme c</name>
        <dbReference type="ChEBI" id="CHEBI:61717"/>
    </ligand>
</feature>
<keyword evidence="5 6" id="KW-0408">Iron</keyword>
<protein>
    <submittedName>
        <fullName evidence="9">Cytochrome c</fullName>
    </submittedName>
</protein>
<evidence type="ECO:0000256" key="6">
    <source>
        <dbReference type="PIRSR" id="PIRSR602324-1"/>
    </source>
</evidence>
<dbReference type="AlphaFoldDB" id="A0A173MG15"/>
<dbReference type="SUPFAM" id="SSF46626">
    <property type="entry name" value="Cytochrome c"/>
    <property type="match status" value="1"/>
</dbReference>
<dbReference type="STRING" id="477680.SAMN05421788_10725"/>
<dbReference type="Proteomes" id="UP000186917">
    <property type="component" value="Unassembled WGS sequence"/>
</dbReference>
<dbReference type="PRINTS" id="PR00606">
    <property type="entry name" value="CYTCHROMECID"/>
</dbReference>
<dbReference type="InterPro" id="IPR009056">
    <property type="entry name" value="Cyt_c-like_dom"/>
</dbReference>
<feature type="signal peptide" evidence="7">
    <location>
        <begin position="1"/>
        <end position="25"/>
    </location>
</feature>
<gene>
    <name evidence="9" type="ORF">SAMN05421788_10725</name>
</gene>
<keyword evidence="2 6" id="KW-0349">Heme</keyword>
<dbReference type="Pfam" id="PF00034">
    <property type="entry name" value="Cytochrom_C"/>
    <property type="match status" value="1"/>
</dbReference>
<dbReference type="OrthoDB" id="9814063at2"/>
<keyword evidence="1" id="KW-0813">Transport</keyword>
<organism evidence="9 10">
    <name type="scientific">Filimonas lacunae</name>
    <dbReference type="NCBI Taxonomy" id="477680"/>
    <lineage>
        <taxon>Bacteria</taxon>
        <taxon>Pseudomonadati</taxon>
        <taxon>Bacteroidota</taxon>
        <taxon>Chitinophagia</taxon>
        <taxon>Chitinophagales</taxon>
        <taxon>Chitinophagaceae</taxon>
        <taxon>Filimonas</taxon>
    </lineage>
</organism>
<dbReference type="EMBL" id="FTOR01000007">
    <property type="protein sequence ID" value="SIT26653.1"/>
    <property type="molecule type" value="Genomic_DNA"/>
</dbReference>
<dbReference type="InterPro" id="IPR036909">
    <property type="entry name" value="Cyt_c-like_dom_sf"/>
</dbReference>
<feature type="chain" id="PRO_5030022893" evidence="7">
    <location>
        <begin position="26"/>
        <end position="148"/>
    </location>
</feature>
<reference evidence="10" key="1">
    <citation type="submission" date="2017-01" db="EMBL/GenBank/DDBJ databases">
        <authorList>
            <person name="Varghese N."/>
            <person name="Submissions S."/>
        </authorList>
    </citation>
    <scope>NUCLEOTIDE SEQUENCE [LARGE SCALE GENOMIC DNA]</scope>
    <source>
        <strain evidence="10">DSM 21054</strain>
    </source>
</reference>
<evidence type="ECO:0000256" key="1">
    <source>
        <dbReference type="ARBA" id="ARBA00022448"/>
    </source>
</evidence>
<dbReference type="KEGG" id="fln:FLA_2384"/>
<evidence type="ECO:0000313" key="9">
    <source>
        <dbReference type="EMBL" id="SIT26653.1"/>
    </source>
</evidence>
<dbReference type="InterPro" id="IPR002324">
    <property type="entry name" value="Cyt_c_ID"/>
</dbReference>
<keyword evidence="10" id="KW-1185">Reference proteome</keyword>
<comment type="PTM">
    <text evidence="6">Binds 1 heme c group covalently per subunit.</text>
</comment>
<dbReference type="PROSITE" id="PS51257">
    <property type="entry name" value="PROKAR_LIPOPROTEIN"/>
    <property type="match status" value="1"/>
</dbReference>
<evidence type="ECO:0000313" key="10">
    <source>
        <dbReference type="Proteomes" id="UP000186917"/>
    </source>
</evidence>
<name>A0A173MG15_9BACT</name>
<evidence type="ECO:0000256" key="2">
    <source>
        <dbReference type="ARBA" id="ARBA00022617"/>
    </source>
</evidence>
<dbReference type="GO" id="GO:0009055">
    <property type="term" value="F:electron transfer activity"/>
    <property type="evidence" value="ECO:0007669"/>
    <property type="project" value="InterPro"/>
</dbReference>
<dbReference type="RefSeq" id="WP_076380642.1">
    <property type="nucleotide sequence ID" value="NZ_AP017422.1"/>
</dbReference>
<keyword evidence="7" id="KW-0732">Signal</keyword>
<feature type="domain" description="Cytochrome c" evidence="8">
    <location>
        <begin position="45"/>
        <end position="130"/>
    </location>
</feature>
<keyword evidence="3 6" id="KW-0479">Metal-binding</keyword>
<proteinExistence type="predicted"/>
<dbReference type="GO" id="GO:0020037">
    <property type="term" value="F:heme binding"/>
    <property type="evidence" value="ECO:0007669"/>
    <property type="project" value="InterPro"/>
</dbReference>
<dbReference type="Gene3D" id="1.10.760.10">
    <property type="entry name" value="Cytochrome c-like domain"/>
    <property type="match status" value="1"/>
</dbReference>
<keyword evidence="4" id="KW-0249">Electron transport</keyword>
<evidence type="ECO:0000256" key="7">
    <source>
        <dbReference type="SAM" id="SignalP"/>
    </source>
</evidence>
<feature type="binding site" description="covalent" evidence="6">
    <location>
        <position position="59"/>
    </location>
    <ligand>
        <name>heme c</name>
        <dbReference type="ChEBI" id="CHEBI:61717"/>
    </ligand>
</feature>
<accession>A0A173MG15</accession>
<evidence type="ECO:0000256" key="4">
    <source>
        <dbReference type="ARBA" id="ARBA00022982"/>
    </source>
</evidence>